<proteinExistence type="predicted"/>
<evidence type="ECO:0000256" key="1">
    <source>
        <dbReference type="SAM" id="Phobius"/>
    </source>
</evidence>
<dbReference type="AlphaFoldDB" id="A0A455R576"/>
<reference evidence="3" key="1">
    <citation type="submission" date="2015-07" db="EMBL/GenBank/DDBJ databases">
        <title>Novel operon containing particulate methane monooxygenase-type genes and epoxyalkane:coenzyme M transferase gene in ethylene-assimilating marine bacterium, Haliea sp. ETY-M.</title>
        <authorList>
            <person name="Suzuki T."/>
            <person name="Habe H."/>
            <person name="Nakajima-Kambe T."/>
            <person name="Fuse H."/>
        </authorList>
    </citation>
    <scope>NUCLEOTIDE SEQUENCE</scope>
    <source>
        <strain evidence="3">ETY-M</strain>
    </source>
</reference>
<dbReference type="InterPro" id="IPR023141">
    <property type="entry name" value="NH3_CH4_mOase_suB_hlx_hairpin"/>
</dbReference>
<dbReference type="Gene3D" id="2.60.40.1580">
    <property type="entry name" value="Particulate methane monooxygenase, b subunit. Chain: A, domain 3"/>
    <property type="match status" value="1"/>
</dbReference>
<keyword evidence="1" id="KW-0472">Membrane</keyword>
<keyword evidence="2" id="KW-0732">Signal</keyword>
<keyword evidence="1" id="KW-0812">Transmembrane</keyword>
<keyword evidence="1" id="KW-1133">Transmembrane helix</keyword>
<dbReference type="Pfam" id="PF04744">
    <property type="entry name" value="Monooxygenase_B"/>
    <property type="match status" value="1"/>
</dbReference>
<feature type="signal peptide" evidence="2">
    <location>
        <begin position="1"/>
        <end position="28"/>
    </location>
</feature>
<accession>A0A455R576</accession>
<dbReference type="InterPro" id="IPR023303">
    <property type="entry name" value="NH3_CH4_mOase_suB_C"/>
</dbReference>
<dbReference type="Gene3D" id="1.10.287.710">
    <property type="entry name" value="Helix hairpin bin"/>
    <property type="match status" value="1"/>
</dbReference>
<protein>
    <submittedName>
        <fullName evidence="3">Particulate methane monooxygenase B-subunit</fullName>
        <ecNumber evidence="3">1.14.13.25</ecNumber>
    </submittedName>
</protein>
<sequence>MELGGRARALLVALIAVIGLSAPPQVYAHGEQNQEPFLRMRTLQWYDVTWTKEDGTPADEIGVNDRVIVEGKFRAIEDWPANVPELDMAFLSTAGPSSVFVKIESYIDDVPMIQSTQLEFKREYRFKLIMAGRIPGNYHLHPTVMVQGGGPIIGPGKWVNITGSAADFKLPATTLSGEEIPNLETWGVSTVVTWHLLWIAIAAFWLLWWLRRPLLMPRFIANKKGGNEDILITPLDQKVAFGMLVGTIVIVVAGNQWANSKYPRTTPLQGAVMRLPNKAPVEELVSAIVREADYDVPGRTMRFNVELTNNAERPVQVGEFSTASIRFLDADIEAASSGIHASFPDELINYGLTISDNSPLMPGETRTVSVKASDAAWETERLADLVKDPVNRFAGLLMFYDDGGERHITEINGAVVPVFVLDSAERVATAD</sequence>
<evidence type="ECO:0000256" key="2">
    <source>
        <dbReference type="SAM" id="SignalP"/>
    </source>
</evidence>
<feature type="transmembrane region" description="Helical" evidence="1">
    <location>
        <begin position="239"/>
        <end position="258"/>
    </location>
</feature>
<dbReference type="InterPro" id="IPR023301">
    <property type="entry name" value="NH3_CH4_mOase_suB_N"/>
</dbReference>
<dbReference type="EMBL" id="LC064121">
    <property type="protein sequence ID" value="BBD50150.1"/>
    <property type="molecule type" value="Genomic_DNA"/>
</dbReference>
<name>A0A455R576_9GAMM</name>
<dbReference type="InterPro" id="IPR006833">
    <property type="entry name" value="NH3_CH4_mOase_B"/>
</dbReference>
<keyword evidence="3" id="KW-0503">Monooxygenase</keyword>
<dbReference type="Gene3D" id="2.60.120.570">
    <property type="entry name" value="Particulate methane monooxygenase, b subunit. Chain: A, domain 1"/>
    <property type="match status" value="1"/>
</dbReference>
<organism evidence="3">
    <name type="scientific">Haliea sp. ETY-M</name>
    <dbReference type="NCBI Taxonomy" id="1055105"/>
    <lineage>
        <taxon>Bacteria</taxon>
        <taxon>Pseudomonadati</taxon>
        <taxon>Pseudomonadota</taxon>
        <taxon>Gammaproteobacteria</taxon>
        <taxon>Cellvibrionales</taxon>
        <taxon>Halieaceae</taxon>
        <taxon>Haliea</taxon>
    </lineage>
</organism>
<feature type="transmembrane region" description="Helical" evidence="1">
    <location>
        <begin position="191"/>
        <end position="210"/>
    </location>
</feature>
<dbReference type="NCBIfam" id="TIGR03079">
    <property type="entry name" value="CH4_NH3mon_ox_B"/>
    <property type="match status" value="1"/>
</dbReference>
<dbReference type="EC" id="1.14.13.25" evidence="3"/>
<evidence type="ECO:0000313" key="3">
    <source>
        <dbReference type="EMBL" id="BBD50150.1"/>
    </source>
</evidence>
<feature type="chain" id="PRO_5019832207" evidence="2">
    <location>
        <begin position="29"/>
        <end position="431"/>
    </location>
</feature>
<dbReference type="GO" id="GO:0015049">
    <property type="term" value="F:methane monooxygenase [NAD(P)H] activity"/>
    <property type="evidence" value="ECO:0007669"/>
    <property type="project" value="UniProtKB-EC"/>
</dbReference>
<dbReference type="NCBIfam" id="NF041640">
    <property type="entry name" value="AmoB_BACT"/>
    <property type="match status" value="1"/>
</dbReference>
<keyword evidence="3" id="KW-0560">Oxidoreductase</keyword>